<dbReference type="SMART" id="SM00129">
    <property type="entry name" value="KISc"/>
    <property type="match status" value="1"/>
</dbReference>
<dbReference type="InterPro" id="IPR027640">
    <property type="entry name" value="Kinesin-like_fam"/>
</dbReference>
<organism evidence="10 11">
    <name type="scientific">Chlamydomonas eustigma</name>
    <dbReference type="NCBI Taxonomy" id="1157962"/>
    <lineage>
        <taxon>Eukaryota</taxon>
        <taxon>Viridiplantae</taxon>
        <taxon>Chlorophyta</taxon>
        <taxon>core chlorophytes</taxon>
        <taxon>Chlorophyceae</taxon>
        <taxon>CS clade</taxon>
        <taxon>Chlamydomonadales</taxon>
        <taxon>Chlamydomonadaceae</taxon>
        <taxon>Chlamydomonas</taxon>
    </lineage>
</organism>
<dbReference type="SUPFAM" id="SSF52540">
    <property type="entry name" value="P-loop containing nucleoside triphosphate hydrolases"/>
    <property type="match status" value="1"/>
</dbReference>
<dbReference type="EMBL" id="BEGY01000040">
    <property type="protein sequence ID" value="GAX79184.1"/>
    <property type="molecule type" value="Genomic_DNA"/>
</dbReference>
<comment type="caution">
    <text evidence="10">The sequence shown here is derived from an EMBL/GenBank/DDBJ whole genome shotgun (WGS) entry which is preliminary data.</text>
</comment>
<comment type="similarity">
    <text evidence="6 7">Belongs to the TRAFAC class myosin-kinesin ATPase superfamily. Kinesin family.</text>
</comment>
<dbReference type="PANTHER" id="PTHR47968:SF36">
    <property type="entry name" value="KINESIN HEAVY CHAIN ISOFORM X1"/>
    <property type="match status" value="1"/>
</dbReference>
<keyword evidence="2 6" id="KW-0547">Nucleotide-binding</keyword>
<dbReference type="Pfam" id="PF23735">
    <property type="entry name" value="KIF9"/>
    <property type="match status" value="1"/>
</dbReference>
<dbReference type="GO" id="GO:0008017">
    <property type="term" value="F:microtubule binding"/>
    <property type="evidence" value="ECO:0007669"/>
    <property type="project" value="InterPro"/>
</dbReference>
<evidence type="ECO:0000256" key="5">
    <source>
        <dbReference type="ARBA" id="ARBA00023175"/>
    </source>
</evidence>
<keyword evidence="5 6" id="KW-0505">Motor protein</keyword>
<accession>A0A250X7X4</accession>
<evidence type="ECO:0000256" key="6">
    <source>
        <dbReference type="PROSITE-ProRule" id="PRU00283"/>
    </source>
</evidence>
<dbReference type="InterPro" id="IPR027417">
    <property type="entry name" value="P-loop_NTPase"/>
</dbReference>
<evidence type="ECO:0000256" key="8">
    <source>
        <dbReference type="SAM" id="MobiDB-lite"/>
    </source>
</evidence>
<dbReference type="PRINTS" id="PR00380">
    <property type="entry name" value="KINESINHEAVY"/>
</dbReference>
<feature type="domain" description="Kinesin motor" evidence="9">
    <location>
        <begin position="5"/>
        <end position="335"/>
    </location>
</feature>
<evidence type="ECO:0000313" key="10">
    <source>
        <dbReference type="EMBL" id="GAX79184.1"/>
    </source>
</evidence>
<evidence type="ECO:0000313" key="11">
    <source>
        <dbReference type="Proteomes" id="UP000232323"/>
    </source>
</evidence>
<dbReference type="GO" id="GO:0005524">
    <property type="term" value="F:ATP binding"/>
    <property type="evidence" value="ECO:0007669"/>
    <property type="project" value="UniProtKB-UniRule"/>
</dbReference>
<dbReference type="InterPro" id="IPR001752">
    <property type="entry name" value="Kinesin_motor_dom"/>
</dbReference>
<dbReference type="PROSITE" id="PS00411">
    <property type="entry name" value="KINESIN_MOTOR_1"/>
    <property type="match status" value="1"/>
</dbReference>
<dbReference type="GO" id="GO:0003777">
    <property type="term" value="F:microtubule motor activity"/>
    <property type="evidence" value="ECO:0007669"/>
    <property type="project" value="InterPro"/>
</dbReference>
<dbReference type="PANTHER" id="PTHR47968">
    <property type="entry name" value="CENTROMERE PROTEIN E"/>
    <property type="match status" value="1"/>
</dbReference>
<evidence type="ECO:0000256" key="3">
    <source>
        <dbReference type="ARBA" id="ARBA00022840"/>
    </source>
</evidence>
<evidence type="ECO:0000256" key="1">
    <source>
        <dbReference type="ARBA" id="ARBA00022701"/>
    </source>
</evidence>
<dbReference type="PROSITE" id="PS50067">
    <property type="entry name" value="KINESIN_MOTOR_2"/>
    <property type="match status" value="1"/>
</dbReference>
<dbReference type="STRING" id="1157962.A0A250X7X4"/>
<evidence type="ECO:0000256" key="4">
    <source>
        <dbReference type="ARBA" id="ARBA00023054"/>
    </source>
</evidence>
<keyword evidence="11" id="KW-1185">Reference proteome</keyword>
<dbReference type="GO" id="GO:0005874">
    <property type="term" value="C:microtubule"/>
    <property type="evidence" value="ECO:0007669"/>
    <property type="project" value="UniProtKB-KW"/>
</dbReference>
<evidence type="ECO:0000259" key="9">
    <source>
        <dbReference type="PROSITE" id="PS50067"/>
    </source>
</evidence>
<evidence type="ECO:0000256" key="2">
    <source>
        <dbReference type="ARBA" id="ARBA00022741"/>
    </source>
</evidence>
<dbReference type="Pfam" id="PF00225">
    <property type="entry name" value="Kinesin"/>
    <property type="match status" value="1"/>
</dbReference>
<reference evidence="10 11" key="1">
    <citation type="submission" date="2017-08" db="EMBL/GenBank/DDBJ databases">
        <title>Acidophilic green algal genome provides insights into adaptation to an acidic environment.</title>
        <authorList>
            <person name="Hirooka S."/>
            <person name="Hirose Y."/>
            <person name="Kanesaki Y."/>
            <person name="Higuchi S."/>
            <person name="Fujiwara T."/>
            <person name="Onuma R."/>
            <person name="Era A."/>
            <person name="Ohbayashi R."/>
            <person name="Uzuka A."/>
            <person name="Nozaki H."/>
            <person name="Yoshikawa H."/>
            <person name="Miyagishima S.Y."/>
        </authorList>
    </citation>
    <scope>NUCLEOTIDE SEQUENCE [LARGE SCALE GENOMIC DNA]</scope>
    <source>
        <strain evidence="10 11">NIES-2499</strain>
    </source>
</reference>
<dbReference type="InterPro" id="IPR019821">
    <property type="entry name" value="Kinesin_motor_CS"/>
</dbReference>
<dbReference type="Proteomes" id="UP000232323">
    <property type="component" value="Unassembled WGS sequence"/>
</dbReference>
<evidence type="ECO:0000256" key="7">
    <source>
        <dbReference type="RuleBase" id="RU000394"/>
    </source>
</evidence>
<dbReference type="InterPro" id="IPR036961">
    <property type="entry name" value="Kinesin_motor_dom_sf"/>
</dbReference>
<feature type="region of interest" description="Disordered" evidence="8">
    <location>
        <begin position="444"/>
        <end position="541"/>
    </location>
</feature>
<feature type="binding site" evidence="6">
    <location>
        <begin position="91"/>
        <end position="98"/>
    </location>
    <ligand>
        <name>ATP</name>
        <dbReference type="ChEBI" id="CHEBI:30616"/>
    </ligand>
</feature>
<dbReference type="Gene3D" id="3.40.850.10">
    <property type="entry name" value="Kinesin motor domain"/>
    <property type="match status" value="1"/>
</dbReference>
<dbReference type="AlphaFoldDB" id="A0A250X7X4"/>
<dbReference type="OrthoDB" id="3176171at2759"/>
<dbReference type="InterPro" id="IPR056524">
    <property type="entry name" value="KIF6/9_C"/>
</dbReference>
<keyword evidence="4" id="KW-0175">Coiled coil</keyword>
<keyword evidence="1 7" id="KW-0493">Microtubule</keyword>
<feature type="compositionally biased region" description="Polar residues" evidence="8">
    <location>
        <begin position="487"/>
        <end position="500"/>
    </location>
</feature>
<dbReference type="GO" id="GO:0007018">
    <property type="term" value="P:microtubule-based movement"/>
    <property type="evidence" value="ECO:0007669"/>
    <property type="project" value="InterPro"/>
</dbReference>
<keyword evidence="3 6" id="KW-0067">ATP-binding</keyword>
<gene>
    <name evidence="10" type="ORF">CEUSTIGMA_g6624.t1</name>
</gene>
<protein>
    <recommendedName>
        <fullName evidence="7">Kinesin-like protein</fullName>
    </recommendedName>
</protein>
<proteinExistence type="inferred from homology"/>
<sequence>MVKTNVKVYVRTRPTSSTYDGIRVQQDASTIHIKIPKSEEMGLINNQQENFSFKFDGILENVSQDNIYTTTTHEVVDSLLSGINGTVFCYGQTGAGKTFTMSGDLRHFQRRGLIPQAIHHIFRDIDMRVDKMYTVHVSYLEIYNDQMYDLLSDKPGSNESLAILEDSHGGSYVRGLTKVKVHSEEEALMQYFAGDQGRSTAGHILNTSSSRSHTVFTLHLEMRTSEAASERAVLSKLNLVDLAGSERTKKTGVTGQTMIEAQFINRSLSFLEQTVNALSKKENHVPYRQSKLTSVLRDALGGNCKTIMIANIYGEPSHVSETLSTLRFASRVRTLVTDVGVNESSDPLLLLRRYERQIKELKQELAMRDALSGRGRISYDDMSDAEVRELNALAKKFLSGNTDVEELPCETVKSIREAYKQMRAVYQAVSTDLREQLQRSMSGLGAVAPGQGASGTEDNVGKVGEVERGGRGFAVGTAPIDAKPQPGDTTRPSTVKSQRPSVDPPGGAEEEEDSMLVTRTSPPRGRGGSRGASSSAAAGGGVGMTVAERNATFLRFKKELDEGRGLQAVVLDRTAHLTELKKSIKEVSSLVNSTKYEIDTLTEQLGAKKALSGPATTSGEETVLDSEQYSLIKDLKAAKLRYRTEFDRLKELRSELDPAMVAVAEAKQNLVDEFNRWVGSPQGLFTLSQDEDDAELDAGEAFEKMQVGRIMAKNPESSAFHAARRKMGGNSPNRYHGVKAAAEATRRLEYEKAIAAGLARG</sequence>
<name>A0A250X7X4_9CHLO</name>